<dbReference type="PANTHER" id="PTHR20765:SF1">
    <property type="entry name" value="EQUILIBRATIVE NUCLEOBASE TRANSPORTER 1"/>
    <property type="match status" value="1"/>
</dbReference>
<name>A0A6P8VQG5_GYMAC</name>
<dbReference type="RefSeq" id="XP_034093004.1">
    <property type="nucleotide sequence ID" value="XM_034237113.1"/>
</dbReference>
<feature type="transmembrane region" description="Helical" evidence="3">
    <location>
        <begin position="472"/>
        <end position="495"/>
    </location>
</feature>
<reference evidence="5" key="1">
    <citation type="submission" date="2025-08" db="UniProtKB">
        <authorList>
            <consortium name="RefSeq"/>
        </authorList>
    </citation>
    <scope>IDENTIFICATION</scope>
</reference>
<sequence>MFECQGGRVQLHYCLTVLSGLLESLFFTGITFGWASLVFVLKIDGYFAGYCTNATRAEDQDVSLDCRGQDEHLSWVMSVATIANTLTRLPIGYVFDRCGTTVARLIAVCFYTTGTLLITLSRAETSVLLYPATACLVIAGTTLYITNVQVANLFDTYRSTIINVYNGAYDSSAAVFLIIKLLHEKGVSLHSCFFFLTFCSIFQLLRTFLLMPKRHIPYPLPDTYTYGVSCPSTRRERIEEKENDKEDQELDVKRNKDDKTAEAETSALHLLKKPLVEPKQEEVSFRSCVMSWLFLWHLLWVVTSLLCQFLYLSLVNPMLTRLANNDQTLVSHYTNVFAITQLCAVLLSPLNGLIMDRHKHKPHKPLTQGETKREADLSSLPLALSLNSVQCFLFCVCFTCPVLPLQYLTFILQVVNSAFFYAGHQAFISTAFPMQHFGKLSGLVMTLSSVVLFLQFPIQYVIQHQLQGDPLYVNVGLTVLSLLTFIHPVHVSLYCKKLAKQRKTKEANGHGSTKC</sequence>
<comment type="subcellular location">
    <subcellularLocation>
        <location evidence="1">Membrane</location>
        <topology evidence="1">Multi-pass membrane protein</topology>
    </subcellularLocation>
</comment>
<dbReference type="InterPro" id="IPR011701">
    <property type="entry name" value="MFS"/>
</dbReference>
<feature type="region of interest" description="Disordered" evidence="2">
    <location>
        <begin position="235"/>
        <end position="259"/>
    </location>
</feature>
<dbReference type="GO" id="GO:0016020">
    <property type="term" value="C:membrane"/>
    <property type="evidence" value="ECO:0007669"/>
    <property type="project" value="UniProtKB-SubCell"/>
</dbReference>
<dbReference type="InParanoid" id="A0A6P8VQG5"/>
<feature type="transmembrane region" description="Helical" evidence="3">
    <location>
        <begin position="440"/>
        <end position="460"/>
    </location>
</feature>
<evidence type="ECO:0000256" key="2">
    <source>
        <dbReference type="SAM" id="MobiDB-lite"/>
    </source>
</evidence>
<dbReference type="SUPFAM" id="SSF103473">
    <property type="entry name" value="MFS general substrate transporter"/>
    <property type="match status" value="1"/>
</dbReference>
<feature type="transmembrane region" description="Helical" evidence="3">
    <location>
        <begin position="102"/>
        <end position="120"/>
    </location>
</feature>
<feature type="transmembrane region" description="Helical" evidence="3">
    <location>
        <begin position="332"/>
        <end position="354"/>
    </location>
</feature>
<keyword evidence="3" id="KW-0812">Transmembrane</keyword>
<dbReference type="PANTHER" id="PTHR20765">
    <property type="entry name" value="SOLUTE CARRIER FAMILY 43 MEMBER 3-RELATED"/>
    <property type="match status" value="1"/>
</dbReference>
<dbReference type="Proteomes" id="UP000515161">
    <property type="component" value="Unplaced"/>
</dbReference>
<evidence type="ECO:0000313" key="5">
    <source>
        <dbReference type="RefSeq" id="XP_034093004.1"/>
    </source>
</evidence>
<dbReference type="OrthoDB" id="330047at2759"/>
<gene>
    <name evidence="5" type="primary">LOC117560258</name>
</gene>
<dbReference type="AlphaFoldDB" id="A0A6P8VQG5"/>
<dbReference type="InterPro" id="IPR027197">
    <property type="entry name" value="SLC43A3"/>
</dbReference>
<dbReference type="InterPro" id="IPR036259">
    <property type="entry name" value="MFS_trans_sf"/>
</dbReference>
<dbReference type="Gene3D" id="1.20.1250.20">
    <property type="entry name" value="MFS general substrate transporter like domains"/>
    <property type="match status" value="1"/>
</dbReference>
<feature type="transmembrane region" description="Helical" evidence="3">
    <location>
        <begin position="187"/>
        <end position="205"/>
    </location>
</feature>
<evidence type="ECO:0000256" key="3">
    <source>
        <dbReference type="SAM" id="Phobius"/>
    </source>
</evidence>
<keyword evidence="3" id="KW-0472">Membrane</keyword>
<dbReference type="GO" id="GO:0022857">
    <property type="term" value="F:transmembrane transporter activity"/>
    <property type="evidence" value="ECO:0007669"/>
    <property type="project" value="InterPro"/>
</dbReference>
<proteinExistence type="predicted"/>
<feature type="transmembrane region" description="Helical" evidence="3">
    <location>
        <begin position="127"/>
        <end position="145"/>
    </location>
</feature>
<evidence type="ECO:0000256" key="1">
    <source>
        <dbReference type="ARBA" id="ARBA00004141"/>
    </source>
</evidence>
<feature type="transmembrane region" description="Helical" evidence="3">
    <location>
        <begin position="289"/>
        <end position="312"/>
    </location>
</feature>
<organism evidence="4 5">
    <name type="scientific">Gymnodraco acuticeps</name>
    <name type="common">Antarctic dragonfish</name>
    <dbReference type="NCBI Taxonomy" id="8218"/>
    <lineage>
        <taxon>Eukaryota</taxon>
        <taxon>Metazoa</taxon>
        <taxon>Chordata</taxon>
        <taxon>Craniata</taxon>
        <taxon>Vertebrata</taxon>
        <taxon>Euteleostomi</taxon>
        <taxon>Actinopterygii</taxon>
        <taxon>Neopterygii</taxon>
        <taxon>Teleostei</taxon>
        <taxon>Neoteleostei</taxon>
        <taxon>Acanthomorphata</taxon>
        <taxon>Eupercaria</taxon>
        <taxon>Perciformes</taxon>
        <taxon>Notothenioidei</taxon>
        <taxon>Bathydraconidae</taxon>
        <taxon>Gymnodraco</taxon>
    </lineage>
</organism>
<dbReference type="GeneID" id="117560258"/>
<keyword evidence="3" id="KW-1133">Transmembrane helix</keyword>
<protein>
    <submittedName>
        <fullName evidence="5">Solute carrier family 43 member 3-like</fullName>
    </submittedName>
</protein>
<dbReference type="Pfam" id="PF07690">
    <property type="entry name" value="MFS_1"/>
    <property type="match status" value="1"/>
</dbReference>
<dbReference type="KEGG" id="gacu:117560258"/>
<evidence type="ECO:0000313" key="4">
    <source>
        <dbReference type="Proteomes" id="UP000515161"/>
    </source>
</evidence>
<keyword evidence="4" id="KW-1185">Reference proteome</keyword>
<accession>A0A6P8VQG5</accession>
<feature type="transmembrane region" description="Helical" evidence="3">
    <location>
        <begin position="12"/>
        <end position="35"/>
    </location>
</feature>